<dbReference type="Pfam" id="PF25972">
    <property type="entry name" value="At4g15545_C"/>
    <property type="match status" value="1"/>
</dbReference>
<evidence type="ECO:0000256" key="1">
    <source>
        <dbReference type="SAM" id="Coils"/>
    </source>
</evidence>
<dbReference type="KEGG" id="mis:MICPUN_57539"/>
<dbReference type="OMA" id="HRIATHT"/>
<feature type="coiled-coil region" evidence="1">
    <location>
        <begin position="7"/>
        <end position="76"/>
    </location>
</feature>
<feature type="region of interest" description="Disordered" evidence="2">
    <location>
        <begin position="331"/>
        <end position="410"/>
    </location>
</feature>
<dbReference type="InterPro" id="IPR058935">
    <property type="entry name" value="At4g15545-like_C"/>
</dbReference>
<reference evidence="4 5" key="1">
    <citation type="journal article" date="2009" name="Science">
        <title>Green evolution and dynamic adaptations revealed by genomes of the marine picoeukaryotes Micromonas.</title>
        <authorList>
            <person name="Worden A.Z."/>
            <person name="Lee J.H."/>
            <person name="Mock T."/>
            <person name="Rouze P."/>
            <person name="Simmons M.P."/>
            <person name="Aerts A.L."/>
            <person name="Allen A.E."/>
            <person name="Cuvelier M.L."/>
            <person name="Derelle E."/>
            <person name="Everett M.V."/>
            <person name="Foulon E."/>
            <person name="Grimwood J."/>
            <person name="Gundlach H."/>
            <person name="Henrissat B."/>
            <person name="Napoli C."/>
            <person name="McDonald S.M."/>
            <person name="Parker M.S."/>
            <person name="Rombauts S."/>
            <person name="Salamov A."/>
            <person name="Von Dassow P."/>
            <person name="Badger J.H."/>
            <person name="Coutinho P.M."/>
            <person name="Demir E."/>
            <person name="Dubchak I."/>
            <person name="Gentemann C."/>
            <person name="Eikrem W."/>
            <person name="Gready J.E."/>
            <person name="John U."/>
            <person name="Lanier W."/>
            <person name="Lindquist E.A."/>
            <person name="Lucas S."/>
            <person name="Mayer K.F."/>
            <person name="Moreau H."/>
            <person name="Not F."/>
            <person name="Otillar R."/>
            <person name="Panaud O."/>
            <person name="Pangilinan J."/>
            <person name="Paulsen I."/>
            <person name="Piegu B."/>
            <person name="Poliakov A."/>
            <person name="Robbens S."/>
            <person name="Schmutz J."/>
            <person name="Toulza E."/>
            <person name="Wyss T."/>
            <person name="Zelensky A."/>
            <person name="Zhou K."/>
            <person name="Armbrust E.V."/>
            <person name="Bhattacharya D."/>
            <person name="Goodenough U.W."/>
            <person name="Van de Peer Y."/>
            <person name="Grigoriev I.V."/>
        </authorList>
    </citation>
    <scope>NUCLEOTIDE SEQUENCE [LARGE SCALE GENOMIC DNA]</scope>
    <source>
        <strain evidence="5">RCC299 / NOUM17</strain>
    </source>
</reference>
<evidence type="ECO:0000313" key="5">
    <source>
        <dbReference type="Proteomes" id="UP000002009"/>
    </source>
</evidence>
<feature type="compositionally biased region" description="Low complexity" evidence="2">
    <location>
        <begin position="369"/>
        <end position="379"/>
    </location>
</feature>
<accession>C1E5B5</accession>
<feature type="compositionally biased region" description="Low complexity" evidence="2">
    <location>
        <begin position="288"/>
        <end position="304"/>
    </location>
</feature>
<dbReference type="RefSeq" id="XP_002501604.1">
    <property type="nucleotide sequence ID" value="XM_002501558.1"/>
</dbReference>
<evidence type="ECO:0000313" key="4">
    <source>
        <dbReference type="EMBL" id="ACO62862.1"/>
    </source>
</evidence>
<dbReference type="AlphaFoldDB" id="C1E5B5"/>
<dbReference type="Gene3D" id="1.20.5.340">
    <property type="match status" value="1"/>
</dbReference>
<feature type="region of interest" description="Disordered" evidence="2">
    <location>
        <begin position="113"/>
        <end position="174"/>
    </location>
</feature>
<feature type="compositionally biased region" description="Low complexity" evidence="2">
    <location>
        <begin position="149"/>
        <end position="170"/>
    </location>
</feature>
<feature type="compositionally biased region" description="Gly residues" evidence="2">
    <location>
        <begin position="389"/>
        <end position="402"/>
    </location>
</feature>
<feature type="compositionally biased region" description="Polar residues" evidence="2">
    <location>
        <begin position="113"/>
        <end position="141"/>
    </location>
</feature>
<sequence length="953" mass="101192">MGFATKTAQMQAEIDELTEQVEEARAKNKQMQKQMIAMEGEVAEAQDKLELAREENAQLQGEKSALTDAVKSLNKEVSKLKNFKMNLMATLKDDDQNEFTNDASGDRLVSSVLQSAKPTASPRQGSILSERTGAYGNTPSASPARFTNGGSHSSTVTSPSVGGHGSPPVGINGAGGKVDGKEFFRQARARLSYEKFSQFLSNIKELNAHKQTRQETLARASEIFGDANADLYATFETLLVKHLPKYQSTLKLYFFDDCVTYRSEINEVGFPRQCDLPIKPRQKRRLGESSATLSEGSASSATAEGRAKMQRQAISLGVVAPVVLARRRVAATPAATSSRAPPADQKSHFLGRRPSHGASAPPRGPPSLRAVADAAPARAPRGRGRGGKGGRGGGGGGGGSGGSSADVSTSARIQGELTGARDPRDILAIVDADGDAFDPIHTATAIHRIATHTKGDATRESVTSSPSFAALMDLVRANLGGMNAQGLANVAWACARLDHSPGADLLDDITAGLERELTAKPPATKGGRAAKAREVKPQAVSNMVWALGSLRHRPSDECLASIFSAVAPRLRDFRAQELTNVVLGAAHMEYVPGDAFNASVFDAVATNVQSFEGQETSNLLWALARVGARAPDELVSTLLEQSAAQNLGGMASALNLSQCLWACAKMGVAPPETYVKAVDAELPRCAARLTTESVDCILWALATMGAPLGADAMDALTNSAARLADRMDAEMLVKTHWALARLRHRPAPGDMQQIVSAARRLVDELPADDRLTVMHAWGVLRTNPGDDVIRAYTADFRGEGEGEDAPAGARESELDGDQAAKLLCAYGRTRHQPPGAHAAALANRLVEEAAEGSLHPGAAVLGLWGASLLDMRMSTKQLDILARNAISQDKKLAPRSLAKIVWALAALGYDPTPKDLAALKDRSAHAMPRLMAKDQEALREALARLGDVQITRA</sequence>
<feature type="compositionally biased region" description="Low complexity" evidence="2">
    <location>
        <begin position="331"/>
        <end position="343"/>
    </location>
</feature>
<gene>
    <name evidence="4" type="ORF">MICPUN_57539</name>
</gene>
<dbReference type="PANTHER" id="PTHR47383">
    <property type="entry name" value="OS03G0659800 PROTEIN"/>
    <property type="match status" value="1"/>
</dbReference>
<dbReference type="eggNOG" id="ENOG502QUBG">
    <property type="taxonomic scope" value="Eukaryota"/>
</dbReference>
<feature type="region of interest" description="Disordered" evidence="2">
    <location>
        <begin position="281"/>
        <end position="306"/>
    </location>
</feature>
<evidence type="ECO:0000259" key="3">
    <source>
        <dbReference type="Pfam" id="PF25972"/>
    </source>
</evidence>
<dbReference type="EMBL" id="CP001325">
    <property type="protein sequence ID" value="ACO62862.1"/>
    <property type="molecule type" value="Genomic_DNA"/>
</dbReference>
<protein>
    <recommendedName>
        <fullName evidence="3">At4g15545-like C-terminal domain-containing protein</fullName>
    </recommendedName>
</protein>
<feature type="domain" description="At4g15545-like C-terminal" evidence="3">
    <location>
        <begin position="177"/>
        <end position="242"/>
    </location>
</feature>
<dbReference type="OrthoDB" id="548986at2759"/>
<evidence type="ECO:0000256" key="2">
    <source>
        <dbReference type="SAM" id="MobiDB-lite"/>
    </source>
</evidence>
<dbReference type="SUPFAM" id="SSF90257">
    <property type="entry name" value="Myosin rod fragments"/>
    <property type="match status" value="1"/>
</dbReference>
<dbReference type="PANTHER" id="PTHR47383:SF8">
    <property type="entry name" value="OS01G0768300 PROTEIN"/>
    <property type="match status" value="1"/>
</dbReference>
<organism evidence="4 5">
    <name type="scientific">Micromonas commoda (strain RCC299 / NOUM17 / CCMP2709)</name>
    <name type="common">Picoplanktonic green alga</name>
    <dbReference type="NCBI Taxonomy" id="296587"/>
    <lineage>
        <taxon>Eukaryota</taxon>
        <taxon>Viridiplantae</taxon>
        <taxon>Chlorophyta</taxon>
        <taxon>Mamiellophyceae</taxon>
        <taxon>Mamiellales</taxon>
        <taxon>Mamiellaceae</taxon>
        <taxon>Micromonas</taxon>
    </lineage>
</organism>
<dbReference type="Proteomes" id="UP000002009">
    <property type="component" value="Chromosome 4"/>
</dbReference>
<dbReference type="InterPro" id="IPR058936">
    <property type="entry name" value="At4g15545-like"/>
</dbReference>
<keyword evidence="1" id="KW-0175">Coiled coil</keyword>
<dbReference type="GeneID" id="8242515"/>
<dbReference type="InParanoid" id="C1E5B5"/>
<name>C1E5B5_MICCC</name>
<keyword evidence="5" id="KW-1185">Reference proteome</keyword>
<proteinExistence type="predicted"/>